<dbReference type="Proteomes" id="UP000033710">
    <property type="component" value="Unassembled WGS sequence"/>
</dbReference>
<dbReference type="AlphaFoldDB" id="A0A0F2LRN5"/>
<proteinExistence type="predicted"/>
<evidence type="ECO:0008006" key="3">
    <source>
        <dbReference type="Google" id="ProtNLM"/>
    </source>
</evidence>
<dbReference type="GeneID" id="27667770"/>
<organism evidence="1 2">
    <name type="scientific">Sporothrix schenckii 1099-18</name>
    <dbReference type="NCBI Taxonomy" id="1397361"/>
    <lineage>
        <taxon>Eukaryota</taxon>
        <taxon>Fungi</taxon>
        <taxon>Dikarya</taxon>
        <taxon>Ascomycota</taxon>
        <taxon>Pezizomycotina</taxon>
        <taxon>Sordariomycetes</taxon>
        <taxon>Sordariomycetidae</taxon>
        <taxon>Ophiostomatales</taxon>
        <taxon>Ophiostomataceae</taxon>
        <taxon>Sporothrix</taxon>
    </lineage>
</organism>
<dbReference type="VEuPathDB" id="FungiDB:SPSK_05758"/>
<evidence type="ECO:0000313" key="2">
    <source>
        <dbReference type="Proteomes" id="UP000033710"/>
    </source>
</evidence>
<comment type="caution">
    <text evidence="1">The sequence shown here is derived from an EMBL/GenBank/DDBJ whole genome shotgun (WGS) entry which is preliminary data.</text>
</comment>
<evidence type="ECO:0000313" key="1">
    <source>
        <dbReference type="EMBL" id="KJR80198.1"/>
    </source>
</evidence>
<name>A0A0F2LRN5_SPOSC</name>
<dbReference type="RefSeq" id="XP_016582874.1">
    <property type="nucleotide sequence ID" value="XM_016732493.1"/>
</dbReference>
<sequence>MDNKTTNSISNGSIFSQRSKHFDIKYHYLREKIALGLITTKLVPTTLQLADPFAKALAKETFTKLVEQFMSETGKKKD</sequence>
<reference evidence="1 2" key="1">
    <citation type="journal article" date="2014" name="BMC Genomics">
        <title>Comparative genomics of the major fungal agents of human and animal Sporotrichosis: Sporothrix schenckii and Sporothrix brasiliensis.</title>
        <authorList>
            <person name="Teixeira M.M."/>
            <person name="de Almeida L.G."/>
            <person name="Kubitschek-Barreira P."/>
            <person name="Alves F.L."/>
            <person name="Kioshima E.S."/>
            <person name="Abadio A.K."/>
            <person name="Fernandes L."/>
            <person name="Derengowski L.S."/>
            <person name="Ferreira K.S."/>
            <person name="Souza R.C."/>
            <person name="Ruiz J.C."/>
            <person name="de Andrade N.C."/>
            <person name="Paes H.C."/>
            <person name="Nicola A.M."/>
            <person name="Albuquerque P."/>
            <person name="Gerber A.L."/>
            <person name="Martins V.P."/>
            <person name="Peconick L.D."/>
            <person name="Neto A.V."/>
            <person name="Chaucanez C.B."/>
            <person name="Silva P.A."/>
            <person name="Cunha O.L."/>
            <person name="de Oliveira F.F."/>
            <person name="dos Santos T.C."/>
            <person name="Barros A.L."/>
            <person name="Soares M.A."/>
            <person name="de Oliveira L.M."/>
            <person name="Marini M.M."/>
            <person name="Villalobos-Duno H."/>
            <person name="Cunha M.M."/>
            <person name="de Hoog S."/>
            <person name="da Silveira J.F."/>
            <person name="Henrissat B."/>
            <person name="Nino-Vega G.A."/>
            <person name="Cisalpino P.S."/>
            <person name="Mora-Montes H.M."/>
            <person name="Almeida S.R."/>
            <person name="Stajich J.E."/>
            <person name="Lopes-Bezerra L.M."/>
            <person name="Vasconcelos A.T."/>
            <person name="Felipe M.S."/>
        </authorList>
    </citation>
    <scope>NUCLEOTIDE SEQUENCE [LARGE SCALE GENOMIC DNA]</scope>
    <source>
        <strain evidence="1 2">1099-18</strain>
    </source>
</reference>
<dbReference type="KEGG" id="ssck:SPSK_05758"/>
<dbReference type="CDD" id="cd09272">
    <property type="entry name" value="RNase_HI_RT_Ty1"/>
    <property type="match status" value="1"/>
</dbReference>
<dbReference type="EMBL" id="AXCR01000012">
    <property type="protein sequence ID" value="KJR80198.1"/>
    <property type="molecule type" value="Genomic_DNA"/>
</dbReference>
<gene>
    <name evidence="1" type="ORF">SPSK_05758</name>
</gene>
<protein>
    <recommendedName>
        <fullName evidence="3">Copia protein</fullName>
    </recommendedName>
</protein>
<dbReference type="OrthoDB" id="4961290at2759"/>
<reference evidence="1 2" key="2">
    <citation type="journal article" date="2015" name="Eukaryot. Cell">
        <title>Asexual propagation of a virulent clone complex in a human and feline outbreak of sporotrichosis.</title>
        <authorList>
            <person name="Teixeira Mde M."/>
            <person name="Rodrigues A.M."/>
            <person name="Tsui C.K."/>
            <person name="de Almeida L.G."/>
            <person name="Van Diepeningen A.D."/>
            <person name="van den Ende B.G."/>
            <person name="Fernandes G.F."/>
            <person name="Kano R."/>
            <person name="Hamelin R.C."/>
            <person name="Lopes-Bezerra L.M."/>
            <person name="Vasconcelos A.T."/>
            <person name="de Hoog S."/>
            <person name="de Camargo Z.P."/>
            <person name="Felipe M.S."/>
        </authorList>
    </citation>
    <scope>NUCLEOTIDE SEQUENCE [LARGE SCALE GENOMIC DNA]</scope>
    <source>
        <strain evidence="1 2">1099-18</strain>
    </source>
</reference>
<accession>A0A0F2LRN5</accession>